<dbReference type="SUPFAM" id="SSF110296">
    <property type="entry name" value="Oligoxyloglucan reducing end-specific cellobiohydrolase"/>
    <property type="match status" value="2"/>
</dbReference>
<dbReference type="STRING" id="1727163.AO498_11430"/>
<dbReference type="Pfam" id="PF15902">
    <property type="entry name" value="Sortilin-Vps10"/>
    <property type="match status" value="1"/>
</dbReference>
<keyword evidence="5" id="KW-1185">Reference proteome</keyword>
<organism evidence="4 5">
    <name type="scientific">Algoriphagus sanaruensis</name>
    <dbReference type="NCBI Taxonomy" id="1727163"/>
    <lineage>
        <taxon>Bacteria</taxon>
        <taxon>Pseudomonadati</taxon>
        <taxon>Bacteroidota</taxon>
        <taxon>Cytophagia</taxon>
        <taxon>Cytophagales</taxon>
        <taxon>Cyclobacteriaceae</taxon>
        <taxon>Algoriphagus</taxon>
    </lineage>
</organism>
<name>A0A142EPJ3_9BACT</name>
<dbReference type="Gene3D" id="2.130.10.10">
    <property type="entry name" value="YVTN repeat-like/Quinoprotein amine dehydrogenase"/>
    <property type="match status" value="4"/>
</dbReference>
<keyword evidence="2" id="KW-0732">Signal</keyword>
<gene>
    <name evidence="4" type="ORF">AO498_11430</name>
</gene>
<feature type="domain" description="Sortilin N-terminal" evidence="3">
    <location>
        <begin position="120"/>
        <end position="245"/>
    </location>
</feature>
<dbReference type="EMBL" id="CP012836">
    <property type="protein sequence ID" value="AMQ57048.1"/>
    <property type="molecule type" value="Genomic_DNA"/>
</dbReference>
<dbReference type="RefSeq" id="WP_067547601.1">
    <property type="nucleotide sequence ID" value="NZ_CP012836.1"/>
</dbReference>
<dbReference type="CDD" id="cd15482">
    <property type="entry name" value="Sialidase_non-viral"/>
    <property type="match status" value="2"/>
</dbReference>
<dbReference type="PANTHER" id="PTHR43739">
    <property type="entry name" value="XYLOGLUCANASE (EUROFUNG)"/>
    <property type="match status" value="1"/>
</dbReference>
<evidence type="ECO:0000313" key="5">
    <source>
        <dbReference type="Proteomes" id="UP000073816"/>
    </source>
</evidence>
<accession>A0A142EPJ3</accession>
<evidence type="ECO:0000256" key="1">
    <source>
        <dbReference type="ARBA" id="ARBA00022737"/>
    </source>
</evidence>
<dbReference type="PATRIC" id="fig|1727163.4.peg.2390"/>
<reference evidence="4 5" key="2">
    <citation type="journal article" date="2016" name="Genome Announc.">
        <title>Complete Genome Sequence of Algoriphagus sp. Strain M8-2, Isolated from a Brackish Lake.</title>
        <authorList>
            <person name="Muraguchi Y."/>
            <person name="Kushimoto K."/>
            <person name="Ohtsubo Y."/>
            <person name="Suzuki T."/>
            <person name="Dohra H."/>
            <person name="Kimbara K."/>
            <person name="Shintani M."/>
        </authorList>
    </citation>
    <scope>NUCLEOTIDE SEQUENCE [LARGE SCALE GENOMIC DNA]</scope>
    <source>
        <strain evidence="4 5">M8-2</strain>
    </source>
</reference>
<evidence type="ECO:0000313" key="4">
    <source>
        <dbReference type="EMBL" id="AMQ57048.1"/>
    </source>
</evidence>
<protein>
    <recommendedName>
        <fullName evidence="3">Sortilin N-terminal domain-containing protein</fullName>
    </recommendedName>
</protein>
<dbReference type="OrthoDB" id="9757809at2"/>
<keyword evidence="1" id="KW-0677">Repeat</keyword>
<feature type="signal peptide" evidence="2">
    <location>
        <begin position="1"/>
        <end position="19"/>
    </location>
</feature>
<dbReference type="Proteomes" id="UP000073816">
    <property type="component" value="Chromosome"/>
</dbReference>
<evidence type="ECO:0000256" key="2">
    <source>
        <dbReference type="SAM" id="SignalP"/>
    </source>
</evidence>
<dbReference type="PANTHER" id="PTHR43739:SF5">
    <property type="entry name" value="EXO-ALPHA-SIALIDASE"/>
    <property type="match status" value="1"/>
</dbReference>
<dbReference type="InterPro" id="IPR015943">
    <property type="entry name" value="WD40/YVTN_repeat-like_dom_sf"/>
</dbReference>
<feature type="chain" id="PRO_5007494472" description="Sortilin N-terminal domain-containing protein" evidence="2">
    <location>
        <begin position="20"/>
        <end position="1047"/>
    </location>
</feature>
<dbReference type="GO" id="GO:0010411">
    <property type="term" value="P:xyloglucan metabolic process"/>
    <property type="evidence" value="ECO:0007669"/>
    <property type="project" value="TreeGrafter"/>
</dbReference>
<dbReference type="AlphaFoldDB" id="A0A142EPJ3"/>
<dbReference type="InterPro" id="IPR052025">
    <property type="entry name" value="Xyloglucanase_GH74"/>
</dbReference>
<reference evidence="5" key="1">
    <citation type="submission" date="2015-09" db="EMBL/GenBank/DDBJ databases">
        <title>Complete sequence of Algoriphagus sp. M8-2.</title>
        <authorList>
            <person name="Shintani M."/>
        </authorList>
    </citation>
    <scope>NUCLEOTIDE SEQUENCE [LARGE SCALE GENOMIC DNA]</scope>
    <source>
        <strain evidence="5">M8-2</strain>
    </source>
</reference>
<proteinExistence type="predicted"/>
<sequence length="1047" mass="116647">MKKIYLLILATFFSFAMQAQQVDMEWFKSMKARSIGPGAMSGRITAIDAVDDDPDIIYAGSASGGLWKSTSGGITWEPIFDNERVHSIGAISIYQKNPNIIWVGTGEGNPRNSLNLGYGVYRSLDAGKTWQLMGLEKTRAIHRIIVHPDDPNTVFVGAIGSPWGTQEERGVYKTTDGGKTWKKTLYVDQKTGVGEMIMDPTNPNKLFVNMWEHRRYPWFFESGGESSGLYVTHDGGENWKKLTAEENGIPKGKLGRMGLAISAANPNKVYALIESSKNALYASEDGGEKFSMINDNSDIGDRPFYYFEIYADPKNENRIYTLYSRVGISEDGGKSFSQLLQYDGVHPDHHAWYINPNDPSLLIDGNDGGLNISRDMGKTWFFAESLPVGQFYHINVDNELPYNVYGGMQDNGSWTGPAYLWRGDGIRNTYWQEVSFGDGFDVVSHPADSRYGYTMSQGGNVSRFDKLTGHNRVIRPTHPDKDVFLRFNWNAAIAQDPHDVNTLYYASQFLHKSTDSGETWEIISPDLTTNDSTKQRQQQTGGLTFDITGAENHTTIIAIAPSPVDKNVIWVGTDDGNLQLTTDGGKTWTNLASKLPGLPKASWIPQVQASDYNAGEVWVIANNYRNNDFSAYAYHSSDFGRTFTRIADDSKVWGYTLSIKQDVEEPNLVFLGTEYGLYVSFDKAKTWNKWEHGYPKAVSTYDMTIQKREADLVIGTFGRAIYVLDDIRPLRSFAKNSGKAPAGKITAFPAPDAYQAEIQQPHGERFMASAKYAGENRPFGGRLSFFINEDKEKLDSVTVKIYNESGEQIRTLKTLPSKGVNRIIWNLDRKSTAEMTGGFGGGGQGGNRRGFFEPSGGDALPGTYRLVFHYGQDSSESKIQVNADPRIETKLTDLQKREAFLKKVEGLSSEVSASTKKLDEAQKVLDKVNAITKDIKTDESKALSDAAKEIKKKLDATREAFNGPRREGQGIVRNLYPTTMTRLFAPRSYANSSYGAPGATEERLFTQAKEAADEAIAKVNEFMSGDWKTFEEKVKATKIDLFEAVNK</sequence>
<dbReference type="KEGG" id="alm:AO498_11430"/>
<dbReference type="InterPro" id="IPR031778">
    <property type="entry name" value="Sortilin_N"/>
</dbReference>
<evidence type="ECO:0000259" key="3">
    <source>
        <dbReference type="Pfam" id="PF15902"/>
    </source>
</evidence>